<dbReference type="KEGG" id="sufl:FIL70_06060"/>
<gene>
    <name evidence="2" type="ORF">FIL70_06060</name>
</gene>
<dbReference type="SUPFAM" id="SSF88659">
    <property type="entry name" value="Sigma3 and sigma4 domains of RNA polymerase sigma factors"/>
    <property type="match status" value="1"/>
</dbReference>
<dbReference type="RefSeq" id="WP_140041841.1">
    <property type="nucleotide sequence ID" value="NZ_CP041016.1"/>
</dbReference>
<dbReference type="Proteomes" id="UP000311469">
    <property type="component" value="Chromosome cSF1"/>
</dbReference>
<dbReference type="GO" id="GO:0003700">
    <property type="term" value="F:DNA-binding transcription factor activity"/>
    <property type="evidence" value="ECO:0007669"/>
    <property type="project" value="InterPro"/>
</dbReference>
<name>A0A5B8CBM3_SPHSA</name>
<proteinExistence type="predicted"/>
<dbReference type="InterPro" id="IPR007630">
    <property type="entry name" value="RNA_pol_sigma70_r4"/>
</dbReference>
<dbReference type="EMBL" id="CP041016">
    <property type="protein sequence ID" value="QDC36854.1"/>
    <property type="molecule type" value="Genomic_DNA"/>
</dbReference>
<reference evidence="2 3" key="1">
    <citation type="submission" date="2019-06" db="EMBL/GenBank/DDBJ databases">
        <title>Genome organization and adaptive potential of archetypical organophosphate degarding Sphingobium fuliginis ATCC 27551.</title>
        <authorList>
            <person name="Sarwar A."/>
            <person name="Parthasarathy S."/>
            <person name="Singh C."/>
            <person name="Siddavattam D."/>
        </authorList>
    </citation>
    <scope>NUCLEOTIDE SEQUENCE [LARGE SCALE GENOMIC DNA]</scope>
    <source>
        <strain evidence="2 3">ATCC 27551</strain>
    </source>
</reference>
<dbReference type="Gene3D" id="1.10.10.10">
    <property type="entry name" value="Winged helix-like DNA-binding domain superfamily/Winged helix DNA-binding domain"/>
    <property type="match status" value="1"/>
</dbReference>
<dbReference type="InterPro" id="IPR036388">
    <property type="entry name" value="WH-like_DNA-bd_sf"/>
</dbReference>
<sequence length="115" mass="12683">MPISLHARRLVTCVIVRLRNLAGDERCAARIERYLVWGGPGEMAEPIGAGGGKAGARIRQALAHMPPLTRAVLAVVVGRRMSVAQVSRRFGISEARVCWHFRRAISIVAECREIR</sequence>
<dbReference type="Pfam" id="PF04545">
    <property type="entry name" value="Sigma70_r4"/>
    <property type="match status" value="1"/>
</dbReference>
<accession>A0A5B8CBM3</accession>
<evidence type="ECO:0000313" key="3">
    <source>
        <dbReference type="Proteomes" id="UP000311469"/>
    </source>
</evidence>
<feature type="domain" description="RNA polymerase sigma-70 region 4" evidence="1">
    <location>
        <begin position="61"/>
        <end position="105"/>
    </location>
</feature>
<evidence type="ECO:0000313" key="2">
    <source>
        <dbReference type="EMBL" id="QDC36854.1"/>
    </source>
</evidence>
<evidence type="ECO:0000259" key="1">
    <source>
        <dbReference type="Pfam" id="PF04545"/>
    </source>
</evidence>
<dbReference type="GO" id="GO:0006352">
    <property type="term" value="P:DNA-templated transcription initiation"/>
    <property type="evidence" value="ECO:0007669"/>
    <property type="project" value="InterPro"/>
</dbReference>
<organism evidence="2 3">
    <name type="scientific">Sphingobium fuliginis ATCC 27551</name>
    <dbReference type="NCBI Taxonomy" id="1208342"/>
    <lineage>
        <taxon>Bacteria</taxon>
        <taxon>Pseudomonadati</taxon>
        <taxon>Pseudomonadota</taxon>
        <taxon>Alphaproteobacteria</taxon>
        <taxon>Sphingomonadales</taxon>
        <taxon>Sphingomonadaceae</taxon>
        <taxon>Sphingobium</taxon>
    </lineage>
</organism>
<protein>
    <submittedName>
        <fullName evidence="2">Sigma-70 family RNA polymerase sigma factor</fullName>
    </submittedName>
</protein>
<dbReference type="AlphaFoldDB" id="A0A5B8CBM3"/>
<dbReference type="InterPro" id="IPR013324">
    <property type="entry name" value="RNA_pol_sigma_r3/r4-like"/>
</dbReference>